<reference evidence="14" key="1">
    <citation type="submission" date="2020-05" db="EMBL/GenBank/DDBJ databases">
        <title>Classification of alakaliphilic streptomycetes isolated from an alkaline soil next to Lonar Crater, India and a proposal for the recognition of Streptomyces alkaliterrae sp. nov.</title>
        <authorList>
            <person name="Golinska P."/>
        </authorList>
    </citation>
    <scope>NUCLEOTIDE SEQUENCE [LARGE SCALE GENOMIC DNA]</scope>
    <source>
        <strain evidence="14">OF3</strain>
    </source>
</reference>
<comment type="similarity">
    <text evidence="2">Belongs to the methyltransferase superfamily. L-isoaspartyl/D-aspartyl protein methyltransferase family.</text>
</comment>
<comment type="caution">
    <text evidence="13">The sequence shown here is derived from an EMBL/GenBank/DDBJ whole genome shotgun (WGS) entry which is preliminary data.</text>
</comment>
<evidence type="ECO:0000256" key="12">
    <source>
        <dbReference type="SAM" id="MobiDB-lite"/>
    </source>
</evidence>
<dbReference type="SUPFAM" id="SSF53335">
    <property type="entry name" value="S-adenosyl-L-methionine-dependent methyltransferases"/>
    <property type="match status" value="1"/>
</dbReference>
<sequence>MTTDALRTDRPSRKDLGRFLSNSGVLSSDWAPTFAALDRALFLPGLMWPYDMGARASVPVHREHNADAWYEAADSDVPIVTQWDDGTHDGPGPGALPTSSSSMPSVVYSLLHDLDVEEGMRVLDVGTGTGETAGALAHRLGGENVTTIEVDPSVSATAHGRLSQVGLRPHVVVGDGFKGHRDTAPYDRILATVGIRSVPPNWIAQTRAGGVILAPWGTLYSNLDAMVRLKVTGDEAVGSFTRSVEFMKLRAQRGPEVHHSGYLSAGPLEGAERTTTDLTEEELIAGRFADLQFVLGLRVPQCRQSVADKRDGQRPVWFYGLADRSWACVMFRDGERHASVWQSGPRRLWDEVAAAYRWWRSQGSPELTRFGLTATESGQYVWLEDPANEPWPLDQPTRRSRA</sequence>
<evidence type="ECO:0000256" key="1">
    <source>
        <dbReference type="ARBA" id="ARBA00004496"/>
    </source>
</evidence>
<dbReference type="Pfam" id="PF01135">
    <property type="entry name" value="PCMT"/>
    <property type="match status" value="1"/>
</dbReference>
<dbReference type="EC" id="2.1.1.77" evidence="3"/>
<evidence type="ECO:0000256" key="9">
    <source>
        <dbReference type="ARBA" id="ARBA00030757"/>
    </source>
</evidence>
<dbReference type="InterPro" id="IPR000682">
    <property type="entry name" value="PCMT"/>
</dbReference>
<comment type="subcellular location">
    <subcellularLocation>
        <location evidence="1">Cytoplasm</location>
    </subcellularLocation>
</comment>
<evidence type="ECO:0000256" key="3">
    <source>
        <dbReference type="ARBA" id="ARBA00011890"/>
    </source>
</evidence>
<name>A0A7W3WIL1_9ACTN</name>
<evidence type="ECO:0000256" key="7">
    <source>
        <dbReference type="ARBA" id="ARBA00022679"/>
    </source>
</evidence>
<evidence type="ECO:0000256" key="6">
    <source>
        <dbReference type="ARBA" id="ARBA00022603"/>
    </source>
</evidence>
<evidence type="ECO:0000313" key="13">
    <source>
        <dbReference type="EMBL" id="MBB1252860.1"/>
    </source>
</evidence>
<gene>
    <name evidence="13" type="ORF">H3146_05695</name>
</gene>
<keyword evidence="7 13" id="KW-0808">Transferase</keyword>
<evidence type="ECO:0000256" key="2">
    <source>
        <dbReference type="ARBA" id="ARBA00005369"/>
    </source>
</evidence>
<accession>A0A7W3WIL1</accession>
<dbReference type="RefSeq" id="WP_181353659.1">
    <property type="nucleotide sequence ID" value="NZ_JABJWZ010000030.1"/>
</dbReference>
<evidence type="ECO:0000313" key="14">
    <source>
        <dbReference type="Proteomes" id="UP000525686"/>
    </source>
</evidence>
<dbReference type="Gene3D" id="3.40.50.150">
    <property type="entry name" value="Vaccinia Virus protein VP39"/>
    <property type="match status" value="1"/>
</dbReference>
<keyword evidence="6 13" id="KW-0489">Methyltransferase</keyword>
<dbReference type="PANTHER" id="PTHR11579">
    <property type="entry name" value="PROTEIN-L-ISOASPARTATE O-METHYLTRANSFERASE"/>
    <property type="match status" value="1"/>
</dbReference>
<proteinExistence type="inferred from homology"/>
<dbReference type="GO" id="GO:0032259">
    <property type="term" value="P:methylation"/>
    <property type="evidence" value="ECO:0007669"/>
    <property type="project" value="UniProtKB-KW"/>
</dbReference>
<feature type="region of interest" description="Disordered" evidence="12">
    <location>
        <begin position="82"/>
        <end position="101"/>
    </location>
</feature>
<keyword evidence="5" id="KW-0963">Cytoplasm</keyword>
<dbReference type="EMBL" id="JABJWZ010000030">
    <property type="protein sequence ID" value="MBB1252860.1"/>
    <property type="molecule type" value="Genomic_DNA"/>
</dbReference>
<keyword evidence="8" id="KW-0949">S-adenosyl-L-methionine</keyword>
<dbReference type="GO" id="GO:0005737">
    <property type="term" value="C:cytoplasm"/>
    <property type="evidence" value="ECO:0007669"/>
    <property type="project" value="UniProtKB-SubCell"/>
</dbReference>
<evidence type="ECO:0000256" key="4">
    <source>
        <dbReference type="ARBA" id="ARBA00013346"/>
    </source>
</evidence>
<dbReference type="PANTHER" id="PTHR11579:SF0">
    <property type="entry name" value="PROTEIN-L-ISOASPARTATE(D-ASPARTATE) O-METHYLTRANSFERASE"/>
    <property type="match status" value="1"/>
</dbReference>
<dbReference type="AlphaFoldDB" id="A0A7W3WIL1"/>
<evidence type="ECO:0000256" key="11">
    <source>
        <dbReference type="ARBA" id="ARBA00031350"/>
    </source>
</evidence>
<dbReference type="GO" id="GO:0004719">
    <property type="term" value="F:protein-L-isoaspartate (D-aspartate) O-methyltransferase activity"/>
    <property type="evidence" value="ECO:0007669"/>
    <property type="project" value="UniProtKB-EC"/>
</dbReference>
<dbReference type="Proteomes" id="UP000525686">
    <property type="component" value="Unassembled WGS sequence"/>
</dbReference>
<protein>
    <recommendedName>
        <fullName evidence="4">Protein-L-isoaspartate O-methyltransferase</fullName>
        <ecNumber evidence="3">2.1.1.77</ecNumber>
    </recommendedName>
    <alternativeName>
        <fullName evidence="11">L-isoaspartyl protein carboxyl methyltransferase</fullName>
    </alternativeName>
    <alternativeName>
        <fullName evidence="9">Protein L-isoaspartyl methyltransferase</fullName>
    </alternativeName>
    <alternativeName>
        <fullName evidence="10">Protein-beta-aspartate methyltransferase</fullName>
    </alternativeName>
</protein>
<evidence type="ECO:0000256" key="5">
    <source>
        <dbReference type="ARBA" id="ARBA00022490"/>
    </source>
</evidence>
<dbReference type="InterPro" id="IPR029063">
    <property type="entry name" value="SAM-dependent_MTases_sf"/>
</dbReference>
<evidence type="ECO:0000256" key="10">
    <source>
        <dbReference type="ARBA" id="ARBA00031323"/>
    </source>
</evidence>
<organism evidence="13 14">
    <name type="scientific">Streptomyces alkaliterrae</name>
    <dbReference type="NCBI Taxonomy" id="2213162"/>
    <lineage>
        <taxon>Bacteria</taxon>
        <taxon>Bacillati</taxon>
        <taxon>Actinomycetota</taxon>
        <taxon>Actinomycetes</taxon>
        <taxon>Kitasatosporales</taxon>
        <taxon>Streptomycetaceae</taxon>
        <taxon>Streptomyces</taxon>
    </lineage>
</organism>
<evidence type="ECO:0000256" key="8">
    <source>
        <dbReference type="ARBA" id="ARBA00022691"/>
    </source>
</evidence>
<dbReference type="CDD" id="cd02440">
    <property type="entry name" value="AdoMet_MTases"/>
    <property type="match status" value="1"/>
</dbReference>